<dbReference type="AlphaFoldDB" id="A0A1C6VE12"/>
<keyword evidence="2" id="KW-1185">Reference proteome</keyword>
<dbReference type="EMBL" id="FMHY01000002">
    <property type="protein sequence ID" value="SCL64274.1"/>
    <property type="molecule type" value="Genomic_DNA"/>
</dbReference>
<name>A0A1C6VE12_9ACTN</name>
<dbReference type="Proteomes" id="UP000199696">
    <property type="component" value="Unassembled WGS sequence"/>
</dbReference>
<organism evidence="1 2">
    <name type="scientific">Micromonospora eburnea</name>
    <dbReference type="NCBI Taxonomy" id="227316"/>
    <lineage>
        <taxon>Bacteria</taxon>
        <taxon>Bacillati</taxon>
        <taxon>Actinomycetota</taxon>
        <taxon>Actinomycetes</taxon>
        <taxon>Micromonosporales</taxon>
        <taxon>Micromonosporaceae</taxon>
        <taxon>Micromonospora</taxon>
    </lineage>
</organism>
<reference evidence="2" key="1">
    <citation type="submission" date="2016-06" db="EMBL/GenBank/DDBJ databases">
        <authorList>
            <person name="Varghese N."/>
            <person name="Submissions Spin"/>
        </authorList>
    </citation>
    <scope>NUCLEOTIDE SEQUENCE [LARGE SCALE GENOMIC DNA]</scope>
    <source>
        <strain evidence="2">DSM 44814</strain>
    </source>
</reference>
<evidence type="ECO:0000313" key="1">
    <source>
        <dbReference type="EMBL" id="SCL64274.1"/>
    </source>
</evidence>
<sequence length="57" mass="5889">MRRRSSVFVRLRAAVGESSPTGVPAAGLRLTDTRTSASGVTMLTYDSAGAPTFGAVM</sequence>
<gene>
    <name evidence="1" type="ORF">GA0070604_5170</name>
</gene>
<protein>
    <submittedName>
        <fullName evidence="1">Uncharacterized protein</fullName>
    </submittedName>
</protein>
<accession>A0A1C6VE12</accession>
<evidence type="ECO:0000313" key="2">
    <source>
        <dbReference type="Proteomes" id="UP000199696"/>
    </source>
</evidence>
<dbReference type="RefSeq" id="WP_167363572.1">
    <property type="nucleotide sequence ID" value="NZ_FMHY01000002.1"/>
</dbReference>
<proteinExistence type="predicted"/>